<dbReference type="PANTHER" id="PTHR13032">
    <property type="entry name" value="MITOCHONDRIAL IMPORT INNER MEMBRANE TRANSLOCASE SUBUNIT TIM21"/>
    <property type="match status" value="1"/>
</dbReference>
<evidence type="ECO:0000256" key="7">
    <source>
        <dbReference type="ARBA" id="ARBA00023136"/>
    </source>
</evidence>
<dbReference type="AlphaFoldDB" id="A0A2G9GB67"/>
<feature type="transmembrane region" description="Helical" evidence="8">
    <location>
        <begin position="116"/>
        <end position="137"/>
    </location>
</feature>
<dbReference type="Gene3D" id="3.10.450.320">
    <property type="entry name" value="Mitochondrial import inner membrane translocase subunit Tim21"/>
    <property type="match status" value="1"/>
</dbReference>
<keyword evidence="5 8" id="KW-1133">Transmembrane helix</keyword>
<comment type="subcellular location">
    <subcellularLocation>
        <location evidence="8">Mitochondrion inner membrane</location>
        <topology evidence="8">Single-pass membrane protein</topology>
    </subcellularLocation>
    <subcellularLocation>
        <location evidence="1">Mitochondrion membrane</location>
        <topology evidence="1">Single-pass membrane protein</topology>
    </subcellularLocation>
</comment>
<gene>
    <name evidence="9" type="ORF">CDL12_24944</name>
</gene>
<keyword evidence="8" id="KW-0813">Transport</keyword>
<protein>
    <recommendedName>
        <fullName evidence="8">Mitochondrial import inner membrane translocase subunit Tim21</fullName>
    </recommendedName>
</protein>
<dbReference type="EMBL" id="NKXS01005874">
    <property type="protein sequence ID" value="PIN02544.1"/>
    <property type="molecule type" value="Genomic_DNA"/>
</dbReference>
<keyword evidence="10" id="KW-1185">Reference proteome</keyword>
<keyword evidence="6 8" id="KW-0496">Mitochondrion</keyword>
<dbReference type="GO" id="GO:0030150">
    <property type="term" value="P:protein import into mitochondrial matrix"/>
    <property type="evidence" value="ECO:0007669"/>
    <property type="project" value="UniProtKB-UniRule"/>
</dbReference>
<keyword evidence="8" id="KW-0999">Mitochondrion inner membrane</keyword>
<comment type="subunit">
    <text evidence="8">Component of the TIM23 complex.</text>
</comment>
<dbReference type="PANTHER" id="PTHR13032:SF6">
    <property type="entry name" value="MITOCHONDRIAL IMPORT INNER MEMBRANE TRANSLOCASE SUBUNIT TIM21"/>
    <property type="match status" value="1"/>
</dbReference>
<proteinExistence type="inferred from homology"/>
<keyword evidence="8" id="KW-0811">Translocation</keyword>
<organism evidence="9 10">
    <name type="scientific">Handroanthus impetiginosus</name>
    <dbReference type="NCBI Taxonomy" id="429701"/>
    <lineage>
        <taxon>Eukaryota</taxon>
        <taxon>Viridiplantae</taxon>
        <taxon>Streptophyta</taxon>
        <taxon>Embryophyta</taxon>
        <taxon>Tracheophyta</taxon>
        <taxon>Spermatophyta</taxon>
        <taxon>Magnoliopsida</taxon>
        <taxon>eudicotyledons</taxon>
        <taxon>Gunneridae</taxon>
        <taxon>Pentapetalae</taxon>
        <taxon>asterids</taxon>
        <taxon>lamiids</taxon>
        <taxon>Lamiales</taxon>
        <taxon>Bignoniaceae</taxon>
        <taxon>Crescentiina</taxon>
        <taxon>Tabebuia alliance</taxon>
        <taxon>Handroanthus</taxon>
    </lineage>
</organism>
<evidence type="ECO:0000256" key="4">
    <source>
        <dbReference type="ARBA" id="ARBA00022946"/>
    </source>
</evidence>
<keyword evidence="4" id="KW-0809">Transit peptide</keyword>
<evidence type="ECO:0000256" key="8">
    <source>
        <dbReference type="RuleBase" id="RU367142"/>
    </source>
</evidence>
<reference evidence="10" key="1">
    <citation type="journal article" date="2018" name="Gigascience">
        <title>Genome assembly of the Pink Ipe (Handroanthus impetiginosus, Bignoniaceae), a highly valued, ecologically keystone Neotropical timber forest tree.</title>
        <authorList>
            <person name="Silva-Junior O.B."/>
            <person name="Grattapaglia D."/>
            <person name="Novaes E."/>
            <person name="Collevatti R.G."/>
        </authorList>
    </citation>
    <scope>NUCLEOTIDE SEQUENCE [LARGE SCALE GENOMIC DNA]</scope>
    <source>
        <strain evidence="10">cv. UFG-1</strain>
    </source>
</reference>
<comment type="caution">
    <text evidence="9">The sequence shown here is derived from an EMBL/GenBank/DDBJ whole genome shotgun (WGS) entry which is preliminary data.</text>
</comment>
<dbReference type="InterPro" id="IPR013261">
    <property type="entry name" value="Tim21"/>
</dbReference>
<keyword evidence="8" id="KW-0653">Protein transport</keyword>
<dbReference type="STRING" id="429701.A0A2G9GB67"/>
<comment type="function">
    <text evidence="8">Essential component of the TIM23 complex, a complex that mediates the translocation of transit peptide-containing proteins across the mitochondrial inner membrane.</text>
</comment>
<evidence type="ECO:0000313" key="9">
    <source>
        <dbReference type="EMBL" id="PIN02544.1"/>
    </source>
</evidence>
<accession>A0A2G9GB67</accession>
<dbReference type="Proteomes" id="UP000231279">
    <property type="component" value="Unassembled WGS sequence"/>
</dbReference>
<dbReference type="InterPro" id="IPR038552">
    <property type="entry name" value="Tim21_IMS_sf"/>
</dbReference>
<keyword evidence="7 8" id="KW-0472">Membrane</keyword>
<evidence type="ECO:0000256" key="6">
    <source>
        <dbReference type="ARBA" id="ARBA00023128"/>
    </source>
</evidence>
<dbReference type="GO" id="GO:0005744">
    <property type="term" value="C:TIM23 mitochondrial import inner membrane translocase complex"/>
    <property type="evidence" value="ECO:0007669"/>
    <property type="project" value="UniProtKB-UniRule"/>
</dbReference>
<dbReference type="OrthoDB" id="436405at2759"/>
<keyword evidence="3 8" id="KW-0812">Transmembrane</keyword>
<sequence length="270" mass="30225">MNRIKRSGLTILLSSLRASSNAGVGFAGFSSLATERSVTTGDFFKMVLQHRDRHGLIHQSPFQLATSSGPNMRSCCFIRCLASNTTESNKKEESKTRIDMSTGEDPVDLNQAAFELVIFVGLAVVGAIVSVPVFIAATEHEAMNKSNVYKVFGKSLERVQNDSQVRDRIGSPIMGYVSGFPITSDGSELKNILRYRRIPNTTWMEYVTEHIVVKFHIRGPDGDGVAMSMMFKDKVDKQWKFKYLIVEFGSPTRAQFVLEELEGIRWIRTV</sequence>
<evidence type="ECO:0000256" key="1">
    <source>
        <dbReference type="ARBA" id="ARBA00004304"/>
    </source>
</evidence>
<comment type="similarity">
    <text evidence="2 8">Belongs to the TIM21 family.</text>
</comment>
<evidence type="ECO:0000256" key="5">
    <source>
        <dbReference type="ARBA" id="ARBA00022989"/>
    </source>
</evidence>
<evidence type="ECO:0000256" key="2">
    <source>
        <dbReference type="ARBA" id="ARBA00010867"/>
    </source>
</evidence>
<name>A0A2G9GB67_9LAMI</name>
<evidence type="ECO:0000313" key="10">
    <source>
        <dbReference type="Proteomes" id="UP000231279"/>
    </source>
</evidence>
<evidence type="ECO:0000256" key="3">
    <source>
        <dbReference type="ARBA" id="ARBA00022692"/>
    </source>
</evidence>
<dbReference type="Pfam" id="PF08294">
    <property type="entry name" value="TIM21"/>
    <property type="match status" value="1"/>
</dbReference>